<dbReference type="EMBL" id="CAJNNV010007577">
    <property type="protein sequence ID" value="CAE8595091.1"/>
    <property type="molecule type" value="Genomic_DNA"/>
</dbReference>
<name>A0A813IAQ8_POLGL</name>
<dbReference type="Proteomes" id="UP000654075">
    <property type="component" value="Unassembled WGS sequence"/>
</dbReference>
<gene>
    <name evidence="1" type="ORF">PGLA1383_LOCUS13609</name>
    <name evidence="2" type="ORF">PGLA1383_LOCUS25335</name>
    <name evidence="3" type="ORF">PGLA2088_LOCUS6395</name>
</gene>
<evidence type="ECO:0000313" key="1">
    <source>
        <dbReference type="EMBL" id="CAE8595091.1"/>
    </source>
</evidence>
<sequence length="101" mass="10832">MICSSVYSSLPPACAVFELNRESRSLPVSCLGVAWVVWHGQSSISGFELCEHVLYFSSSSPNSANSLVFELNRESSCAVTAFTTGLHSDTGEEDGHQTVSV</sequence>
<dbReference type="EMBL" id="CAJNNV010021484">
    <property type="protein sequence ID" value="CAE8607401.1"/>
    <property type="molecule type" value="Genomic_DNA"/>
</dbReference>
<comment type="caution">
    <text evidence="3">The sequence shown here is derived from an EMBL/GenBank/DDBJ whole genome shotgun (WGS) entry which is preliminary data.</text>
</comment>
<evidence type="ECO:0000313" key="4">
    <source>
        <dbReference type="Proteomes" id="UP000626109"/>
    </source>
</evidence>
<proteinExistence type="predicted"/>
<dbReference type="AlphaFoldDB" id="A0A813IAQ8"/>
<dbReference type="EMBL" id="CAJNNW010006362">
    <property type="protein sequence ID" value="CAE8648245.1"/>
    <property type="molecule type" value="Genomic_DNA"/>
</dbReference>
<evidence type="ECO:0000313" key="2">
    <source>
        <dbReference type="EMBL" id="CAE8607401.1"/>
    </source>
</evidence>
<accession>A0A813IAQ8</accession>
<dbReference type="Proteomes" id="UP000626109">
    <property type="component" value="Unassembled WGS sequence"/>
</dbReference>
<protein>
    <submittedName>
        <fullName evidence="3">Uncharacterized protein</fullName>
    </submittedName>
</protein>
<evidence type="ECO:0000313" key="5">
    <source>
        <dbReference type="Proteomes" id="UP000654075"/>
    </source>
</evidence>
<organism evidence="3 4">
    <name type="scientific">Polarella glacialis</name>
    <name type="common">Dinoflagellate</name>
    <dbReference type="NCBI Taxonomy" id="89957"/>
    <lineage>
        <taxon>Eukaryota</taxon>
        <taxon>Sar</taxon>
        <taxon>Alveolata</taxon>
        <taxon>Dinophyceae</taxon>
        <taxon>Suessiales</taxon>
        <taxon>Suessiaceae</taxon>
        <taxon>Polarella</taxon>
    </lineage>
</organism>
<evidence type="ECO:0000313" key="3">
    <source>
        <dbReference type="EMBL" id="CAE8648245.1"/>
    </source>
</evidence>
<keyword evidence="5" id="KW-1185">Reference proteome</keyword>
<reference evidence="3" key="1">
    <citation type="submission" date="2021-02" db="EMBL/GenBank/DDBJ databases">
        <authorList>
            <person name="Dougan E. K."/>
            <person name="Rhodes N."/>
            <person name="Thang M."/>
            <person name="Chan C."/>
        </authorList>
    </citation>
    <scope>NUCLEOTIDE SEQUENCE</scope>
</reference>